<feature type="signal peptide" evidence="3">
    <location>
        <begin position="1"/>
        <end position="19"/>
    </location>
</feature>
<dbReference type="EMBL" id="CM000624">
    <property type="protein sequence ID" value="EEC44323.1"/>
    <property type="molecule type" value="Genomic_DNA"/>
</dbReference>
<protein>
    <submittedName>
        <fullName evidence="4">Uncharacterized protein</fullName>
    </submittedName>
</protein>
<evidence type="ECO:0000256" key="1">
    <source>
        <dbReference type="SAM" id="MobiDB-lite"/>
    </source>
</evidence>
<dbReference type="RefSeq" id="XP_002184145.1">
    <property type="nucleotide sequence ID" value="XM_002184109.1"/>
</dbReference>
<feature type="transmembrane region" description="Helical" evidence="2">
    <location>
        <begin position="15"/>
        <end position="34"/>
    </location>
</feature>
<feature type="transmembrane region" description="Helical" evidence="2">
    <location>
        <begin position="148"/>
        <end position="166"/>
    </location>
</feature>
<evidence type="ECO:0000256" key="3">
    <source>
        <dbReference type="SAM" id="SignalP"/>
    </source>
</evidence>
<accession>B7GAV4</accession>
<feature type="chain" id="PRO_5002855972" evidence="3">
    <location>
        <begin position="20"/>
        <end position="621"/>
    </location>
</feature>
<sequence>MRLVVVVFIATTNGLRVSAFAPVGTMGSVSVYRISRRNPRRARRAPAVGSIDVLFAAYDAEWQVGDVYRDLELLEQAINISNADVNLQYAQRIETLDYFAAQRRPLAADLAHSIGPSLGFSVTLWLWFYWSPFPRTCRRFVRTLNHALAAHFMCAAVLAPILALLVQQWRRHPEPLPTELQGIDPEYYRFTTTTWEDPKTSCRNFILCLLEQWTSVVLGFALCGPFLTSTTALPVRMITRTAIVASLRQYPQLWFEFSRSQQPLPLSGSVWLLRTLLAAAAVVYTPWFLAAEAALWMHAVHLPLARVALVYGTMAILAYATRYLPPSVKIRDVSTWNKVVSLRKYVLFAGVVAVFLPKVLPTLQRARSAAQWIGLPNVLRYQVRQISRTSVLAVAGMGLVLAAPCVHLAAVCRLVWIGYTHDFSLATDADQLQALLRDESDATQSRYQWRYRLRWRPPERIAATLNQWRKRFWYWFFFAGSVPDKLRREYGGKRQSEAHRQGLTVLQRVQEEQRKDPYAPKPDSTRWKSRAMERLAEKHQRDYDSGSFEDPLGVAVHQTLGIGLGFNFDHMGKPNAADVLSTRRLQARAAKSAIRRRPAPSGCGRRDPISGSATIRPDTDG</sequence>
<feature type="compositionally biased region" description="Basic and acidic residues" evidence="1">
    <location>
        <begin position="509"/>
        <end position="528"/>
    </location>
</feature>
<organism evidence="4 5">
    <name type="scientific">Phaeodactylum tricornutum (strain CCAP 1055/1)</name>
    <dbReference type="NCBI Taxonomy" id="556484"/>
    <lineage>
        <taxon>Eukaryota</taxon>
        <taxon>Sar</taxon>
        <taxon>Stramenopiles</taxon>
        <taxon>Ochrophyta</taxon>
        <taxon>Bacillariophyta</taxon>
        <taxon>Bacillariophyceae</taxon>
        <taxon>Bacillariophycidae</taxon>
        <taxon>Naviculales</taxon>
        <taxon>Phaeodactylaceae</taxon>
        <taxon>Phaeodactylum</taxon>
    </lineage>
</organism>
<dbReference type="eggNOG" id="ENOG502SRBD">
    <property type="taxonomic scope" value="Eukaryota"/>
</dbReference>
<dbReference type="InParanoid" id="B7GAV4"/>
<evidence type="ECO:0000313" key="5">
    <source>
        <dbReference type="Proteomes" id="UP000000759"/>
    </source>
</evidence>
<feature type="region of interest" description="Disordered" evidence="1">
    <location>
        <begin position="589"/>
        <end position="621"/>
    </location>
</feature>
<keyword evidence="2" id="KW-1133">Transmembrane helix</keyword>
<dbReference type="AlphaFoldDB" id="B7GAV4"/>
<keyword evidence="5" id="KW-1185">Reference proteome</keyword>
<feature type="transmembrane region" description="Helical" evidence="2">
    <location>
        <begin position="271"/>
        <end position="295"/>
    </location>
</feature>
<feature type="transmembrane region" description="Helical" evidence="2">
    <location>
        <begin position="205"/>
        <end position="227"/>
    </location>
</feature>
<feature type="transmembrane region" description="Helical" evidence="2">
    <location>
        <begin position="390"/>
        <end position="416"/>
    </location>
</feature>
<keyword evidence="2" id="KW-0472">Membrane</keyword>
<dbReference type="PaxDb" id="2850-Phatr40235"/>
<reference evidence="5" key="2">
    <citation type="submission" date="2008-08" db="EMBL/GenBank/DDBJ databases">
        <authorList>
            <consortium name="Diatom Consortium"/>
            <person name="Grigoriev I."/>
            <person name="Grimwood J."/>
            <person name="Kuo A."/>
            <person name="Otillar R.P."/>
            <person name="Salamov A."/>
            <person name="Detter J.C."/>
            <person name="Lindquist E."/>
            <person name="Shapiro H."/>
            <person name="Lucas S."/>
            <person name="Glavina del Rio T."/>
            <person name="Pitluck S."/>
            <person name="Rokhsar D."/>
            <person name="Bowler C."/>
        </authorList>
    </citation>
    <scope>GENOME REANNOTATION</scope>
    <source>
        <strain evidence="5">CCAP 1055/1</strain>
    </source>
</reference>
<evidence type="ECO:0000313" key="4">
    <source>
        <dbReference type="EMBL" id="EEC44323.1"/>
    </source>
</evidence>
<dbReference type="Proteomes" id="UP000000759">
    <property type="component" value="Chromosome 22"/>
</dbReference>
<proteinExistence type="predicted"/>
<feature type="transmembrane region" description="Helical" evidence="2">
    <location>
        <begin position="307"/>
        <end position="325"/>
    </location>
</feature>
<reference evidence="4 5" key="1">
    <citation type="journal article" date="2008" name="Nature">
        <title>The Phaeodactylum genome reveals the evolutionary history of diatom genomes.</title>
        <authorList>
            <person name="Bowler C."/>
            <person name="Allen A.E."/>
            <person name="Badger J.H."/>
            <person name="Grimwood J."/>
            <person name="Jabbari K."/>
            <person name="Kuo A."/>
            <person name="Maheswari U."/>
            <person name="Martens C."/>
            <person name="Maumus F."/>
            <person name="Otillar R.P."/>
            <person name="Rayko E."/>
            <person name="Salamov A."/>
            <person name="Vandepoele K."/>
            <person name="Beszteri B."/>
            <person name="Gruber A."/>
            <person name="Heijde M."/>
            <person name="Katinka M."/>
            <person name="Mock T."/>
            <person name="Valentin K."/>
            <person name="Verret F."/>
            <person name="Berges J.A."/>
            <person name="Brownlee C."/>
            <person name="Cadoret J.P."/>
            <person name="Chiovitti A."/>
            <person name="Choi C.J."/>
            <person name="Coesel S."/>
            <person name="De Martino A."/>
            <person name="Detter J.C."/>
            <person name="Durkin C."/>
            <person name="Falciatore A."/>
            <person name="Fournet J."/>
            <person name="Haruta M."/>
            <person name="Huysman M.J."/>
            <person name="Jenkins B.D."/>
            <person name="Jiroutova K."/>
            <person name="Jorgensen R.E."/>
            <person name="Joubert Y."/>
            <person name="Kaplan A."/>
            <person name="Kroger N."/>
            <person name="Kroth P.G."/>
            <person name="La Roche J."/>
            <person name="Lindquist E."/>
            <person name="Lommer M."/>
            <person name="Martin-Jezequel V."/>
            <person name="Lopez P.J."/>
            <person name="Lucas S."/>
            <person name="Mangogna M."/>
            <person name="McGinnis K."/>
            <person name="Medlin L.K."/>
            <person name="Montsant A."/>
            <person name="Oudot-Le Secq M.P."/>
            <person name="Napoli C."/>
            <person name="Obornik M."/>
            <person name="Parker M.S."/>
            <person name="Petit J.L."/>
            <person name="Porcel B.M."/>
            <person name="Poulsen N."/>
            <person name="Robison M."/>
            <person name="Rychlewski L."/>
            <person name="Rynearson T.A."/>
            <person name="Schmutz J."/>
            <person name="Shapiro H."/>
            <person name="Siaut M."/>
            <person name="Stanley M."/>
            <person name="Sussman M.R."/>
            <person name="Taylor A.R."/>
            <person name="Vardi A."/>
            <person name="von Dassow P."/>
            <person name="Vyverman W."/>
            <person name="Willis A."/>
            <person name="Wyrwicz L.S."/>
            <person name="Rokhsar D.S."/>
            <person name="Weissenbach J."/>
            <person name="Armbrust E.V."/>
            <person name="Green B.R."/>
            <person name="Van de Peer Y."/>
            <person name="Grigoriev I.V."/>
        </authorList>
    </citation>
    <scope>NUCLEOTIDE SEQUENCE [LARGE SCALE GENOMIC DNA]</scope>
    <source>
        <strain evidence="4 5">CCAP 1055/1</strain>
    </source>
</reference>
<gene>
    <name evidence="4" type="ORF">PHATRDRAFT_40235</name>
</gene>
<dbReference type="OrthoDB" id="49098at2759"/>
<dbReference type="GeneID" id="7195847"/>
<feature type="transmembrane region" description="Helical" evidence="2">
    <location>
        <begin position="110"/>
        <end position="128"/>
    </location>
</feature>
<name>B7GAV4_PHATC</name>
<feature type="region of interest" description="Disordered" evidence="1">
    <location>
        <begin position="493"/>
        <end position="528"/>
    </location>
</feature>
<dbReference type="KEGG" id="pti:PHATRDRAFT_40235"/>
<keyword evidence="2" id="KW-0812">Transmembrane</keyword>
<dbReference type="HOGENOM" id="CLU_383807_0_0_1"/>
<feature type="transmembrane region" description="Helical" evidence="2">
    <location>
        <begin position="345"/>
        <end position="363"/>
    </location>
</feature>
<keyword evidence="3" id="KW-0732">Signal</keyword>
<evidence type="ECO:0000256" key="2">
    <source>
        <dbReference type="SAM" id="Phobius"/>
    </source>
</evidence>